<evidence type="ECO:0000313" key="3">
    <source>
        <dbReference type="Proteomes" id="UP000288805"/>
    </source>
</evidence>
<protein>
    <submittedName>
        <fullName evidence="2">ATP-dependent 6-phosphofructokinase 4, chloroplastic</fullName>
    </submittedName>
</protein>
<accession>A0A438CWS6</accession>
<keyword evidence="2" id="KW-0808">Transferase</keyword>
<dbReference type="GO" id="GO:0003872">
    <property type="term" value="F:6-phosphofructokinase activity"/>
    <property type="evidence" value="ECO:0007669"/>
    <property type="project" value="InterPro"/>
</dbReference>
<dbReference type="SUPFAM" id="SSF53784">
    <property type="entry name" value="Phosphofructokinase"/>
    <property type="match status" value="1"/>
</dbReference>
<evidence type="ECO:0000256" key="1">
    <source>
        <dbReference type="ARBA" id="ARBA00022533"/>
    </source>
</evidence>
<dbReference type="EMBL" id="QGNW01001945">
    <property type="protein sequence ID" value="RVW27657.1"/>
    <property type="molecule type" value="Genomic_DNA"/>
</dbReference>
<comment type="caution">
    <text evidence="2">The sequence shown here is derived from an EMBL/GenBank/DDBJ whole genome shotgun (WGS) entry which is preliminary data.</text>
</comment>
<gene>
    <name evidence="2" type="primary">PFK4_1</name>
    <name evidence="2" type="ORF">CK203_104992</name>
</gene>
<dbReference type="PANTHER" id="PTHR45770">
    <property type="entry name" value="ATP-DEPENDENT 6-PHOSPHOFRUCTOKINASE 1"/>
    <property type="match status" value="1"/>
</dbReference>
<dbReference type="InterPro" id="IPR050929">
    <property type="entry name" value="PFKA"/>
</dbReference>
<organism evidence="2 3">
    <name type="scientific">Vitis vinifera</name>
    <name type="common">Grape</name>
    <dbReference type="NCBI Taxonomy" id="29760"/>
    <lineage>
        <taxon>Eukaryota</taxon>
        <taxon>Viridiplantae</taxon>
        <taxon>Streptophyta</taxon>
        <taxon>Embryophyta</taxon>
        <taxon>Tracheophyta</taxon>
        <taxon>Spermatophyta</taxon>
        <taxon>Magnoliopsida</taxon>
        <taxon>eudicotyledons</taxon>
        <taxon>Gunneridae</taxon>
        <taxon>Pentapetalae</taxon>
        <taxon>rosids</taxon>
        <taxon>Vitales</taxon>
        <taxon>Vitaceae</taxon>
        <taxon>Viteae</taxon>
        <taxon>Vitis</taxon>
    </lineage>
</organism>
<dbReference type="InterPro" id="IPR035966">
    <property type="entry name" value="PKF_sf"/>
</dbReference>
<dbReference type="Proteomes" id="UP000288805">
    <property type="component" value="Unassembled WGS sequence"/>
</dbReference>
<keyword evidence="2" id="KW-0418">Kinase</keyword>
<sequence length="140" mass="15326">MATSSNPGRQPKALNQQQNIVGMSQGIRTSAIRHQPVAINNIAKVTITASMNVDKEQNGIGQKSYPNPLPTELSLCNSQIVVQKGSPRGVHFRRAGPREKVYFKSEEVRACIVTCGGLCPGINTVIRGDSMWLELYVWCS</sequence>
<reference evidence="2 3" key="1">
    <citation type="journal article" date="2018" name="PLoS Genet.">
        <title>Population sequencing reveals clonal diversity and ancestral inbreeding in the grapevine cultivar Chardonnay.</title>
        <authorList>
            <person name="Roach M.J."/>
            <person name="Johnson D.L."/>
            <person name="Bohlmann J."/>
            <person name="van Vuuren H.J."/>
            <person name="Jones S.J."/>
            <person name="Pretorius I.S."/>
            <person name="Schmidt S.A."/>
            <person name="Borneman A.R."/>
        </authorList>
    </citation>
    <scope>NUCLEOTIDE SEQUENCE [LARGE SCALE GENOMIC DNA]</scope>
    <source>
        <strain evidence="3">cv. Chardonnay</strain>
        <tissue evidence="2">Leaf</tissue>
    </source>
</reference>
<dbReference type="AlphaFoldDB" id="A0A438CWS6"/>
<dbReference type="Gene3D" id="3.40.50.450">
    <property type="match status" value="1"/>
</dbReference>
<evidence type="ECO:0000313" key="2">
    <source>
        <dbReference type="EMBL" id="RVW27657.1"/>
    </source>
</evidence>
<name>A0A438CWS6_VITVI</name>
<keyword evidence="1" id="KW-0021">Allosteric enzyme</keyword>
<proteinExistence type="predicted"/>